<keyword evidence="3" id="KW-0227">DNA damage</keyword>
<dbReference type="GO" id="GO:0008725">
    <property type="term" value="F:DNA-3-methyladenine glycosylase activity"/>
    <property type="evidence" value="ECO:0007669"/>
    <property type="project" value="TreeGrafter"/>
</dbReference>
<evidence type="ECO:0000313" key="6">
    <source>
        <dbReference type="Proteomes" id="UP000183263"/>
    </source>
</evidence>
<dbReference type="SUPFAM" id="SSF48150">
    <property type="entry name" value="DNA-glycosylase"/>
    <property type="match status" value="1"/>
</dbReference>
<dbReference type="PANTHER" id="PTHR43003:SF6">
    <property type="entry name" value="DNA GLYCOSYLASE"/>
    <property type="match status" value="1"/>
</dbReference>
<dbReference type="AlphaFoldDB" id="A0A1G8GG09"/>
<dbReference type="GO" id="GO:0032993">
    <property type="term" value="C:protein-DNA complex"/>
    <property type="evidence" value="ECO:0007669"/>
    <property type="project" value="TreeGrafter"/>
</dbReference>
<dbReference type="InterPro" id="IPR051912">
    <property type="entry name" value="Alkylbase_DNA_Glycosylase/TA"/>
</dbReference>
<dbReference type="GO" id="GO:0043916">
    <property type="term" value="F:DNA-7-methylguanine glycosylase activity"/>
    <property type="evidence" value="ECO:0007669"/>
    <property type="project" value="TreeGrafter"/>
</dbReference>
<keyword evidence="6" id="KW-1185">Reference proteome</keyword>
<dbReference type="EMBL" id="FNDN01000004">
    <property type="protein sequence ID" value="SDH93308.1"/>
    <property type="molecule type" value="Genomic_DNA"/>
</dbReference>
<dbReference type="PANTHER" id="PTHR43003">
    <property type="entry name" value="DNA-3-METHYLADENINE GLYCOSYLASE"/>
    <property type="match status" value="1"/>
</dbReference>
<organism evidence="5 6">
    <name type="scientific">Rhodococcus triatomae</name>
    <dbReference type="NCBI Taxonomy" id="300028"/>
    <lineage>
        <taxon>Bacteria</taxon>
        <taxon>Bacillati</taxon>
        <taxon>Actinomycetota</taxon>
        <taxon>Actinomycetes</taxon>
        <taxon>Mycobacteriales</taxon>
        <taxon>Nocardiaceae</taxon>
        <taxon>Rhodococcus</taxon>
    </lineage>
</organism>
<accession>A0A1G8GG09</accession>
<dbReference type="Proteomes" id="UP000183263">
    <property type="component" value="Unassembled WGS sequence"/>
</dbReference>
<dbReference type="InterPro" id="IPR003265">
    <property type="entry name" value="HhH-GPD_domain"/>
</dbReference>
<evidence type="ECO:0000256" key="1">
    <source>
        <dbReference type="ARBA" id="ARBA00000086"/>
    </source>
</evidence>
<dbReference type="RefSeq" id="WP_072737177.1">
    <property type="nucleotide sequence ID" value="NZ_CP048813.1"/>
</dbReference>
<dbReference type="GO" id="GO:0032131">
    <property type="term" value="F:alkylated DNA binding"/>
    <property type="evidence" value="ECO:0007669"/>
    <property type="project" value="TreeGrafter"/>
</dbReference>
<evidence type="ECO:0000256" key="2">
    <source>
        <dbReference type="ARBA" id="ARBA00012000"/>
    </source>
</evidence>
<dbReference type="Gene3D" id="1.10.340.30">
    <property type="entry name" value="Hypothetical protein, domain 2"/>
    <property type="match status" value="1"/>
</dbReference>
<dbReference type="GO" id="GO:0006307">
    <property type="term" value="P:DNA alkylation repair"/>
    <property type="evidence" value="ECO:0007669"/>
    <property type="project" value="TreeGrafter"/>
</dbReference>
<dbReference type="InterPro" id="IPR011257">
    <property type="entry name" value="DNA_glycosylase"/>
</dbReference>
<sequence length="308" mass="33759">MTATLDRIATTVTARRPFDAALALAPARRGPYDPCFHAAADGSIWRTSRQPSGPVTFRITQVDARTARCDAWGPGAPDLVDAVPALLGIHDDATAFAPSHPVLAEAHRRHPDLRIGRTNRVLEALVPAVLEQRVHSVAAYASWRRLVTRFGEVAPGPAPQGMRVSPAAETWRRIPSWEFHRANVDPARSRTIVRCAGVADSLERLVDVPPDEAARRLRSVSGIGVWTAAEVAQRALGDADALSVGDYNLAAIVGWSLTGRPMDDEEMVAYLEPMRPHRYRAVRLLMLSGRAVKPKFGPRTPVTDHRWH</sequence>
<reference evidence="5 6" key="1">
    <citation type="submission" date="2016-10" db="EMBL/GenBank/DDBJ databases">
        <authorList>
            <person name="de Groot N.N."/>
        </authorList>
    </citation>
    <scope>NUCLEOTIDE SEQUENCE [LARGE SCALE GENOMIC DNA]</scope>
    <source>
        <strain evidence="5 6">DSM 44892</strain>
    </source>
</reference>
<dbReference type="CDD" id="cd00056">
    <property type="entry name" value="ENDO3c"/>
    <property type="match status" value="1"/>
</dbReference>
<dbReference type="EC" id="3.2.2.21" evidence="2"/>
<evidence type="ECO:0000313" key="5">
    <source>
        <dbReference type="EMBL" id="SDH93308.1"/>
    </source>
</evidence>
<name>A0A1G8GG09_9NOCA</name>
<comment type="catalytic activity">
    <reaction evidence="1">
        <text>Hydrolysis of alkylated DNA, releasing 3-methyladenine, 3-methylguanine, 7-methylguanine and 7-methyladenine.</text>
        <dbReference type="EC" id="3.2.2.21"/>
    </reaction>
</comment>
<evidence type="ECO:0000256" key="4">
    <source>
        <dbReference type="ARBA" id="ARBA00023204"/>
    </source>
</evidence>
<gene>
    <name evidence="5" type="ORF">SAMN05444695_10487</name>
</gene>
<keyword evidence="4" id="KW-0234">DNA repair</keyword>
<proteinExistence type="predicted"/>
<evidence type="ECO:0000256" key="3">
    <source>
        <dbReference type="ARBA" id="ARBA00022763"/>
    </source>
</evidence>
<dbReference type="GO" id="GO:0006285">
    <property type="term" value="P:base-excision repair, AP site formation"/>
    <property type="evidence" value="ECO:0007669"/>
    <property type="project" value="TreeGrafter"/>
</dbReference>
<protein>
    <recommendedName>
        <fullName evidence="2">DNA-3-methyladenine glycosylase II</fullName>
        <ecNumber evidence="2">3.2.2.21</ecNumber>
    </recommendedName>
</protein>
<dbReference type="GO" id="GO:0005737">
    <property type="term" value="C:cytoplasm"/>
    <property type="evidence" value="ECO:0007669"/>
    <property type="project" value="TreeGrafter"/>
</dbReference>
<dbReference type="OrthoDB" id="5501430at2"/>